<dbReference type="PANTHER" id="PTHR43446">
    <property type="entry name" value="MEMBRANE PROTEIN-RELATED"/>
    <property type="match status" value="1"/>
</dbReference>
<dbReference type="EMBL" id="AAWS01000032">
    <property type="protein sequence ID" value="EAY26593.1"/>
    <property type="molecule type" value="Genomic_DNA"/>
</dbReference>
<dbReference type="Gene3D" id="3.30.479.30">
    <property type="entry name" value="Band 7 domain"/>
    <property type="match status" value="1"/>
</dbReference>
<accession>A1ZSL3</accession>
<keyword evidence="2" id="KW-0472">Membrane</keyword>
<dbReference type="eggNOG" id="COG0330">
    <property type="taxonomic scope" value="Bacteria"/>
</dbReference>
<keyword evidence="2" id="KW-1133">Transmembrane helix</keyword>
<dbReference type="Proteomes" id="UP000004095">
    <property type="component" value="Unassembled WGS sequence"/>
</dbReference>
<comment type="subcellular location">
    <subcellularLocation>
        <location evidence="1">Membrane</location>
        <topology evidence="1">Single-pass membrane protein</topology>
    </subcellularLocation>
</comment>
<dbReference type="Pfam" id="PF01145">
    <property type="entry name" value="Band_7"/>
    <property type="match status" value="1"/>
</dbReference>
<evidence type="ECO:0000259" key="4">
    <source>
        <dbReference type="SMART" id="SM00244"/>
    </source>
</evidence>
<dbReference type="AlphaFoldDB" id="A1ZSL3"/>
<dbReference type="SUPFAM" id="SSF117892">
    <property type="entry name" value="Band 7/SPFH domain"/>
    <property type="match status" value="1"/>
</dbReference>
<dbReference type="InterPro" id="IPR036013">
    <property type="entry name" value="Band_7/SPFH_dom_sf"/>
</dbReference>
<organism evidence="5 6">
    <name type="scientific">Microscilla marina ATCC 23134</name>
    <dbReference type="NCBI Taxonomy" id="313606"/>
    <lineage>
        <taxon>Bacteria</taxon>
        <taxon>Pseudomonadati</taxon>
        <taxon>Bacteroidota</taxon>
        <taxon>Cytophagia</taxon>
        <taxon>Cytophagales</taxon>
        <taxon>Microscillaceae</taxon>
        <taxon>Microscilla</taxon>
    </lineage>
</organism>
<comment type="caution">
    <text evidence="5">The sequence shown here is derived from an EMBL/GenBank/DDBJ whole genome shotgun (WGS) entry which is preliminary data.</text>
</comment>
<evidence type="ECO:0000256" key="2">
    <source>
        <dbReference type="SAM" id="Phobius"/>
    </source>
</evidence>
<keyword evidence="6" id="KW-1185">Reference proteome</keyword>
<protein>
    <submittedName>
        <fullName evidence="5">Spfh domain/band 7 family protein</fullName>
    </submittedName>
</protein>
<feature type="domain" description="Band 7" evidence="4">
    <location>
        <begin position="52"/>
        <end position="218"/>
    </location>
</feature>
<evidence type="ECO:0000256" key="1">
    <source>
        <dbReference type="ARBA" id="ARBA00004167"/>
    </source>
</evidence>
<evidence type="ECO:0000256" key="3">
    <source>
        <dbReference type="SAM" id="SignalP"/>
    </source>
</evidence>
<feature type="signal peptide" evidence="3">
    <location>
        <begin position="1"/>
        <end position="30"/>
    </location>
</feature>
<dbReference type="InterPro" id="IPR001107">
    <property type="entry name" value="Band_7"/>
</dbReference>
<proteinExistence type="predicted"/>
<keyword evidence="3" id="KW-0732">Signal</keyword>
<name>A1ZSL3_MICM2</name>
<sequence>MKNKEKSYSPLSGYLMLLLLVGLLAGSALAAKTTATPGFFIAGGILSVLLSPGFFVVNPNGSKVLVLFGAYKGTVKRNGFFWVNPLLSKQPISLRARNFDSERVKVNDKIGNPIMISVILVWRVKNTYQAAFEVNRYEEFVRVQSDAAVRKMAGMYPYDNFDEHQSEVTLRSGVTEVNQALEQELGDRLGIAGIEVIEARIGYLAYATEIASAMLRRQQATAIVAARQKIVEGAVGMVEMALEELSKKNIIHLDEEKKAAMVSNLMVVLCSEKDTSPVINTGTLNQ</sequence>
<feature type="transmembrane region" description="Helical" evidence="2">
    <location>
        <begin position="40"/>
        <end position="57"/>
    </location>
</feature>
<reference evidence="5 6" key="1">
    <citation type="submission" date="2007-01" db="EMBL/GenBank/DDBJ databases">
        <authorList>
            <person name="Haygood M."/>
            <person name="Podell S."/>
            <person name="Anderson C."/>
            <person name="Hopkinson B."/>
            <person name="Roe K."/>
            <person name="Barbeau K."/>
            <person name="Gaasterland T."/>
            <person name="Ferriera S."/>
            <person name="Johnson J."/>
            <person name="Kravitz S."/>
            <person name="Beeson K."/>
            <person name="Sutton G."/>
            <person name="Rogers Y.-H."/>
            <person name="Friedman R."/>
            <person name="Frazier M."/>
            <person name="Venter J.C."/>
        </authorList>
    </citation>
    <scope>NUCLEOTIDE SEQUENCE [LARGE SCALE GENOMIC DNA]</scope>
    <source>
        <strain evidence="5 6">ATCC 23134</strain>
    </source>
</reference>
<dbReference type="GO" id="GO:0016020">
    <property type="term" value="C:membrane"/>
    <property type="evidence" value="ECO:0007669"/>
    <property type="project" value="UniProtKB-SubCell"/>
</dbReference>
<keyword evidence="2" id="KW-0812">Transmembrane</keyword>
<dbReference type="RefSeq" id="WP_002700575.1">
    <property type="nucleotide sequence ID" value="NZ_AAWS01000032.1"/>
</dbReference>
<dbReference type="OrthoDB" id="9813479at2"/>
<evidence type="ECO:0000313" key="5">
    <source>
        <dbReference type="EMBL" id="EAY26593.1"/>
    </source>
</evidence>
<evidence type="ECO:0000313" key="6">
    <source>
        <dbReference type="Proteomes" id="UP000004095"/>
    </source>
</evidence>
<dbReference type="SMART" id="SM00244">
    <property type="entry name" value="PHB"/>
    <property type="match status" value="1"/>
</dbReference>
<dbReference type="PANTHER" id="PTHR43446:SF1">
    <property type="entry name" value="BAND 7 DOMAIN-CONTAINING PROTEIN"/>
    <property type="match status" value="1"/>
</dbReference>
<dbReference type="CDD" id="cd03402">
    <property type="entry name" value="SPFH_like_u2"/>
    <property type="match status" value="1"/>
</dbReference>
<gene>
    <name evidence="5" type="ORF">M23134_06120</name>
</gene>
<feature type="chain" id="PRO_5002641870" evidence="3">
    <location>
        <begin position="31"/>
        <end position="286"/>
    </location>
</feature>